<evidence type="ECO:0000256" key="6">
    <source>
        <dbReference type="ARBA" id="ARBA00022824"/>
    </source>
</evidence>
<evidence type="ECO:0000313" key="15">
    <source>
        <dbReference type="Proteomes" id="UP001165060"/>
    </source>
</evidence>
<dbReference type="PANTHER" id="PTHR15362">
    <property type="entry name" value="PHOSPHATIDYLINOSITOL SYNTHASE"/>
    <property type="match status" value="1"/>
</dbReference>
<dbReference type="PANTHER" id="PTHR15362:SF7">
    <property type="entry name" value="PHOSPHATIDYLSERINE SYNTHASE 2"/>
    <property type="match status" value="1"/>
</dbReference>
<keyword evidence="9 13" id="KW-0472">Membrane</keyword>
<protein>
    <recommendedName>
        <fullName evidence="16">Phosphatidylserine synthase</fullName>
    </recommendedName>
</protein>
<feature type="transmembrane region" description="Helical" evidence="13">
    <location>
        <begin position="267"/>
        <end position="286"/>
    </location>
</feature>
<keyword evidence="8" id="KW-0443">Lipid metabolism</keyword>
<evidence type="ECO:0000256" key="2">
    <source>
        <dbReference type="ARBA" id="ARBA00005189"/>
    </source>
</evidence>
<evidence type="ECO:0000256" key="10">
    <source>
        <dbReference type="ARBA" id="ARBA00023209"/>
    </source>
</evidence>
<dbReference type="Pfam" id="PF03034">
    <property type="entry name" value="PSS"/>
    <property type="match status" value="1"/>
</dbReference>
<evidence type="ECO:0000313" key="14">
    <source>
        <dbReference type="EMBL" id="GMI32579.1"/>
    </source>
</evidence>
<feature type="transmembrane region" description="Helical" evidence="13">
    <location>
        <begin position="102"/>
        <end position="121"/>
    </location>
</feature>
<proteinExistence type="predicted"/>
<evidence type="ECO:0000256" key="13">
    <source>
        <dbReference type="SAM" id="Phobius"/>
    </source>
</evidence>
<evidence type="ECO:0000256" key="1">
    <source>
        <dbReference type="ARBA" id="ARBA00004477"/>
    </source>
</evidence>
<evidence type="ECO:0000256" key="4">
    <source>
        <dbReference type="ARBA" id="ARBA00022679"/>
    </source>
</evidence>
<keyword evidence="11" id="KW-1208">Phospholipid metabolism</keyword>
<dbReference type="InterPro" id="IPR004277">
    <property type="entry name" value="PSS"/>
</dbReference>
<dbReference type="Proteomes" id="UP001165060">
    <property type="component" value="Unassembled WGS sequence"/>
</dbReference>
<reference evidence="14 15" key="1">
    <citation type="journal article" date="2023" name="Commun. Biol.">
        <title>Genome analysis of Parmales, the sister group of diatoms, reveals the evolutionary specialization of diatoms from phago-mixotrophs to photoautotrophs.</title>
        <authorList>
            <person name="Ban H."/>
            <person name="Sato S."/>
            <person name="Yoshikawa S."/>
            <person name="Yamada K."/>
            <person name="Nakamura Y."/>
            <person name="Ichinomiya M."/>
            <person name="Sato N."/>
            <person name="Blanc-Mathieu R."/>
            <person name="Endo H."/>
            <person name="Kuwata A."/>
            <person name="Ogata H."/>
        </authorList>
    </citation>
    <scope>NUCLEOTIDE SEQUENCE [LARGE SCALE GENOMIC DNA]</scope>
</reference>
<comment type="pathway">
    <text evidence="2">Lipid metabolism.</text>
</comment>
<keyword evidence="6" id="KW-0256">Endoplasmic reticulum</keyword>
<comment type="subcellular location">
    <subcellularLocation>
        <location evidence="1">Endoplasmic reticulum membrane</location>
        <topology evidence="1">Multi-pass membrane protein</topology>
    </subcellularLocation>
</comment>
<keyword evidence="5 13" id="KW-0812">Transmembrane</keyword>
<comment type="caution">
    <text evidence="14">The sequence shown here is derived from an EMBL/GenBank/DDBJ whole genome shotgun (WGS) entry which is preliminary data.</text>
</comment>
<feature type="transmembrane region" description="Helical" evidence="13">
    <location>
        <begin position="393"/>
        <end position="410"/>
    </location>
</feature>
<gene>
    <name evidence="14" type="ORF">TeGR_g3111</name>
</gene>
<dbReference type="EMBL" id="BRYB01004522">
    <property type="protein sequence ID" value="GMI32579.1"/>
    <property type="molecule type" value="Genomic_DNA"/>
</dbReference>
<feature type="transmembrane region" description="Helical" evidence="13">
    <location>
        <begin position="347"/>
        <end position="373"/>
    </location>
</feature>
<name>A0ABQ6MU52_9STRA</name>
<keyword evidence="3" id="KW-0444">Lipid biosynthesis</keyword>
<evidence type="ECO:0000256" key="3">
    <source>
        <dbReference type="ARBA" id="ARBA00022516"/>
    </source>
</evidence>
<comment type="pathway">
    <text evidence="12">Phospholipid metabolism.</text>
</comment>
<evidence type="ECO:0000256" key="9">
    <source>
        <dbReference type="ARBA" id="ARBA00023136"/>
    </source>
</evidence>
<evidence type="ECO:0000256" key="12">
    <source>
        <dbReference type="ARBA" id="ARBA00025707"/>
    </source>
</evidence>
<keyword evidence="4" id="KW-0808">Transferase</keyword>
<evidence type="ECO:0000256" key="5">
    <source>
        <dbReference type="ARBA" id="ARBA00022692"/>
    </source>
</evidence>
<evidence type="ECO:0008006" key="16">
    <source>
        <dbReference type="Google" id="ProtNLM"/>
    </source>
</evidence>
<accession>A0ABQ6MU52</accession>
<sequence length="510" mass="59201">MAAKPLPQNAVKAMVTNPATIALAELKNGHRNLDMSRRSNTGSSGLANIQKSPLGNLFGGTMIEVQQRIRLKTLKERERDHAAYLKGKKVRRAPFTDPFIRWLARWISGGFIFWLFVVWLLPTRREAIGFLRLCLGPKIGDESILEQTYADNCEITGVWNFAWSKVLGNVFDRFFIAHLVGYLCLSYSVRNTTCVQLVSVGFELMELSLRNWIPNFKECWWDSFFLDLCICNHFGTKWGMIMSSMRLKMHPISCGAIKPLVISERPWVAVLLVTSAILSMLNGFVLKRMLLIQESHFIFPWRSFVTAWELYYVGIEVINDEVKIIPPEQYSSFRKTALDVYSPFQRYIMFPILTASMFQQAFVHFVLEFAVIYKFGIANGHFDFDELPFFGQLYAFSIIVLFFVATYKVTRVDAKEPRERREMVDVTNRRFVDKLEEFQDWLQDQHWARRVIQDQVEEDIMTEMVEEEEECGNPEGTIIEKPKLSAKAEKRRLARIEAKKAKQKEKEKAS</sequence>
<evidence type="ECO:0000256" key="11">
    <source>
        <dbReference type="ARBA" id="ARBA00023264"/>
    </source>
</evidence>
<evidence type="ECO:0000256" key="8">
    <source>
        <dbReference type="ARBA" id="ARBA00023098"/>
    </source>
</evidence>
<keyword evidence="15" id="KW-1185">Reference proteome</keyword>
<keyword evidence="10" id="KW-0594">Phospholipid biosynthesis</keyword>
<organism evidence="14 15">
    <name type="scientific">Tetraparma gracilis</name>
    <dbReference type="NCBI Taxonomy" id="2962635"/>
    <lineage>
        <taxon>Eukaryota</taxon>
        <taxon>Sar</taxon>
        <taxon>Stramenopiles</taxon>
        <taxon>Ochrophyta</taxon>
        <taxon>Bolidophyceae</taxon>
        <taxon>Parmales</taxon>
        <taxon>Triparmaceae</taxon>
        <taxon>Tetraparma</taxon>
    </lineage>
</organism>
<keyword evidence="7 13" id="KW-1133">Transmembrane helix</keyword>
<evidence type="ECO:0000256" key="7">
    <source>
        <dbReference type="ARBA" id="ARBA00022989"/>
    </source>
</evidence>